<evidence type="ECO:0000256" key="1">
    <source>
        <dbReference type="SAM" id="MobiDB-lite"/>
    </source>
</evidence>
<sequence length="210" mass="22297">MLDLNNVPPMEGGSGDFELIPDGTIVSAIIKLEGGDTEIPEYGAGKYFKQSQTTSAKWLPIELTVVGGNFDKRKVWQNIFVDGDAKDENGMSKARKIGLNTIKQMVDSGFGISPKDESENARAKRASIQGIDMINGMTICCSLGIEKGNNGYADRNKIKTVLTPDSPNYIQNTGQTAPVAQAPVAQAPVAQSPAPQPSTATAGVAPSWAR</sequence>
<dbReference type="AlphaFoldDB" id="A0A350P1U1"/>
<feature type="region of interest" description="Disordered" evidence="1">
    <location>
        <begin position="180"/>
        <end position="210"/>
    </location>
</feature>
<gene>
    <name evidence="2" type="ORF">DCW74_05910</name>
</gene>
<feature type="compositionally biased region" description="Low complexity" evidence="1">
    <location>
        <begin position="180"/>
        <end position="202"/>
    </location>
</feature>
<dbReference type="EMBL" id="DNAN01000201">
    <property type="protein sequence ID" value="HAW75258.1"/>
    <property type="molecule type" value="Genomic_DNA"/>
</dbReference>
<organism evidence="2 3">
    <name type="scientific">Alteromonas australica</name>
    <dbReference type="NCBI Taxonomy" id="589873"/>
    <lineage>
        <taxon>Bacteria</taxon>
        <taxon>Pseudomonadati</taxon>
        <taxon>Pseudomonadota</taxon>
        <taxon>Gammaproteobacteria</taxon>
        <taxon>Alteromonadales</taxon>
        <taxon>Alteromonadaceae</taxon>
        <taxon>Alteromonas/Salinimonas group</taxon>
        <taxon>Alteromonas</taxon>
    </lineage>
</organism>
<evidence type="ECO:0000313" key="2">
    <source>
        <dbReference type="EMBL" id="HAW75258.1"/>
    </source>
</evidence>
<reference evidence="2 3" key="1">
    <citation type="journal article" date="2018" name="Nat. Biotechnol.">
        <title>A standardized bacterial taxonomy based on genome phylogeny substantially revises the tree of life.</title>
        <authorList>
            <person name="Parks D.H."/>
            <person name="Chuvochina M."/>
            <person name="Waite D.W."/>
            <person name="Rinke C."/>
            <person name="Skarshewski A."/>
            <person name="Chaumeil P.A."/>
            <person name="Hugenholtz P."/>
        </authorList>
    </citation>
    <scope>NUCLEOTIDE SEQUENCE [LARGE SCALE GENOMIC DNA]</scope>
    <source>
        <strain evidence="2">UBA11978</strain>
    </source>
</reference>
<evidence type="ECO:0008006" key="4">
    <source>
        <dbReference type="Google" id="ProtNLM"/>
    </source>
</evidence>
<accession>A0A350P1U1</accession>
<protein>
    <recommendedName>
        <fullName evidence="4">DUF669 domain-containing protein</fullName>
    </recommendedName>
</protein>
<dbReference type="Proteomes" id="UP000263517">
    <property type="component" value="Unassembled WGS sequence"/>
</dbReference>
<name>A0A350P1U1_9ALTE</name>
<comment type="caution">
    <text evidence="2">The sequence shown here is derived from an EMBL/GenBank/DDBJ whole genome shotgun (WGS) entry which is preliminary data.</text>
</comment>
<evidence type="ECO:0000313" key="3">
    <source>
        <dbReference type="Proteomes" id="UP000263517"/>
    </source>
</evidence>
<proteinExistence type="predicted"/>